<dbReference type="InterPro" id="IPR006131">
    <property type="entry name" value="Asp_carbamoyltransf_Asp/Orn-bd"/>
</dbReference>
<feature type="binding site" evidence="8">
    <location>
        <position position="307"/>
    </location>
    <ligand>
        <name>carbamoyl phosphate</name>
        <dbReference type="ChEBI" id="CHEBI:58228"/>
    </ligand>
</feature>
<dbReference type="InterPro" id="IPR002292">
    <property type="entry name" value="Orn/put_carbamltrans"/>
</dbReference>
<evidence type="ECO:0000256" key="6">
    <source>
        <dbReference type="ARBA" id="ARBA00022679"/>
    </source>
</evidence>
<comment type="similarity">
    <text evidence="3 8">Belongs to the aspartate/ornithine carbamoyltransferase superfamily. OTCase family.</text>
</comment>
<evidence type="ECO:0000256" key="2">
    <source>
        <dbReference type="ARBA" id="ARBA00004975"/>
    </source>
</evidence>
<organism evidence="11 12">
    <name type="scientific">Aciduricibacillus chroicocephali</name>
    <dbReference type="NCBI Taxonomy" id="3054939"/>
    <lineage>
        <taxon>Bacteria</taxon>
        <taxon>Bacillati</taxon>
        <taxon>Bacillota</taxon>
        <taxon>Bacilli</taxon>
        <taxon>Bacillales</taxon>
        <taxon>Bacillaceae</taxon>
        <taxon>Aciduricibacillus</taxon>
    </lineage>
</organism>
<dbReference type="GO" id="GO:0004585">
    <property type="term" value="F:ornithine carbamoyltransferase activity"/>
    <property type="evidence" value="ECO:0007669"/>
    <property type="project" value="UniProtKB-EC"/>
</dbReference>
<feature type="binding site" evidence="8">
    <location>
        <begin position="243"/>
        <end position="244"/>
    </location>
    <ligand>
        <name>L-ornithine</name>
        <dbReference type="ChEBI" id="CHEBI:46911"/>
    </ligand>
</feature>
<dbReference type="InterPro" id="IPR024904">
    <property type="entry name" value="OTCase_ArgI"/>
</dbReference>
<sequence>MTKTVDPNLDKSKIKNKHFLTLDTYSKDEIEYLVQYAIKLKDLQKKGIPHRYLEGKTLAMIFEKSSMRTRVSFEAAMYHLGGHALYISRDEISMGKRETISDTANVMSRFVDGIMIRTFGHHIVEELAANASVPVINGLTDDYHPTQVLADLITIYEKTGKFAGNKLVYVGDGNNMAHSLLFGCATVGIDCTIVTPEGYEVHKDIMEKAEEKAKKSGCTVYQTTDAAEGLKDADIVYTDVWASMGFEDSAEERKGVFRNYQVNEDLVKNANEDYMFFHCLPAHRGEEVSAEVIDGSHSVVFDQAENRLHAHKAILAALLAD</sequence>
<keyword evidence="8" id="KW-0963">Cytoplasm</keyword>
<dbReference type="RefSeq" id="WP_348028671.1">
    <property type="nucleotide sequence ID" value="NZ_CP129113.1"/>
</dbReference>
<evidence type="ECO:0000256" key="7">
    <source>
        <dbReference type="ARBA" id="ARBA00048772"/>
    </source>
</evidence>
<comment type="caution">
    <text evidence="8">Lacks conserved residue(s) required for the propagation of feature annotation.</text>
</comment>
<dbReference type="Pfam" id="PF00185">
    <property type="entry name" value="OTCace"/>
    <property type="match status" value="1"/>
</dbReference>
<keyword evidence="6 8" id="KW-0808">Transferase</keyword>
<dbReference type="PANTHER" id="PTHR45753">
    <property type="entry name" value="ORNITHINE CARBAMOYLTRANSFERASE, MITOCHONDRIAL"/>
    <property type="match status" value="1"/>
</dbReference>
<reference evidence="11" key="1">
    <citation type="submission" date="2023-06" db="EMBL/GenBank/DDBJ databases">
        <title>A Treasure from Seagulls: Isolation and Description of Aciduricobacillus qingdaonensis gen. nov., sp. nov., a Rare Obligately Uric Acid-utilizing Member in the Family Bacillaceae.</title>
        <authorList>
            <person name="Liu W."/>
            <person name="Wang B."/>
        </authorList>
    </citation>
    <scope>NUCLEOTIDE SEQUENCE</scope>
    <source>
        <strain evidence="11">44XB</strain>
    </source>
</reference>
<evidence type="ECO:0000313" key="12">
    <source>
        <dbReference type="Proteomes" id="UP001180087"/>
    </source>
</evidence>
<gene>
    <name evidence="11" type="primary">argF</name>
    <name evidence="11" type="ORF">QR721_02010</name>
</gene>
<feature type="binding site" evidence="8">
    <location>
        <begin position="144"/>
        <end position="147"/>
    </location>
    <ligand>
        <name>carbamoyl phosphate</name>
        <dbReference type="ChEBI" id="CHEBI:58228"/>
    </ligand>
</feature>
<dbReference type="Proteomes" id="UP001180087">
    <property type="component" value="Chromosome"/>
</dbReference>
<name>A0ABY9KWC3_9BACI</name>
<evidence type="ECO:0000256" key="5">
    <source>
        <dbReference type="ARBA" id="ARBA00016634"/>
    </source>
</evidence>
<comment type="pathway">
    <text evidence="2">Amino-acid biosynthesis; L-arginine biosynthesis; L-arginine from L-ornithine and carbamoyl phosphate: step 1/3.</text>
</comment>
<dbReference type="EC" id="2.1.3.3" evidence="4 8"/>
<evidence type="ECO:0000256" key="1">
    <source>
        <dbReference type="ARBA" id="ARBA00003822"/>
    </source>
</evidence>
<evidence type="ECO:0000256" key="3">
    <source>
        <dbReference type="ARBA" id="ARBA00007805"/>
    </source>
</evidence>
<protein>
    <recommendedName>
        <fullName evidence="5 8">Ornithine carbamoyltransferase</fullName>
        <shortName evidence="8">OTCase</shortName>
        <ecNumber evidence="4 8">2.1.3.3</ecNumber>
    </recommendedName>
</protein>
<evidence type="ECO:0000259" key="10">
    <source>
        <dbReference type="Pfam" id="PF02729"/>
    </source>
</evidence>
<dbReference type="SUPFAM" id="SSF53671">
    <property type="entry name" value="Aspartate/ornithine carbamoyltransferase"/>
    <property type="match status" value="1"/>
</dbReference>
<dbReference type="NCBIfam" id="TIGR00658">
    <property type="entry name" value="orni_carb_tr"/>
    <property type="match status" value="1"/>
</dbReference>
<dbReference type="Gene3D" id="3.40.50.1370">
    <property type="entry name" value="Aspartate/ornithine carbamoyltransferase"/>
    <property type="match status" value="2"/>
</dbReference>
<dbReference type="InterPro" id="IPR006132">
    <property type="entry name" value="Asp/Orn_carbamoyltranf_P-bd"/>
</dbReference>
<dbReference type="InterPro" id="IPR036901">
    <property type="entry name" value="Asp/Orn_carbamoylTrfase_sf"/>
</dbReference>
<dbReference type="InterPro" id="IPR006130">
    <property type="entry name" value="Asp/Orn_carbamoylTrfase"/>
</dbReference>
<comment type="function">
    <text evidence="1">Reversibly catalyzes the transfer of the carbamoyl group from carbamoyl phosphate (CP) to the N(epsilon) atom of ornithine (ORN) to produce L-citrulline.</text>
</comment>
<dbReference type="EMBL" id="CP129113">
    <property type="protein sequence ID" value="WLV25036.1"/>
    <property type="molecule type" value="Genomic_DNA"/>
</dbReference>
<accession>A0ABY9KWC3</accession>
<dbReference type="NCBIfam" id="NF001986">
    <property type="entry name" value="PRK00779.1"/>
    <property type="match status" value="1"/>
</dbReference>
<dbReference type="PANTHER" id="PTHR45753:SF3">
    <property type="entry name" value="ORNITHINE TRANSCARBAMYLASE, MITOCHONDRIAL"/>
    <property type="match status" value="1"/>
</dbReference>
<feature type="binding site" evidence="8">
    <location>
        <position position="117"/>
    </location>
    <ligand>
        <name>carbamoyl phosphate</name>
        <dbReference type="ChEBI" id="CHEBI:58228"/>
    </ligand>
</feature>
<dbReference type="PRINTS" id="PR00100">
    <property type="entry name" value="AOTCASE"/>
</dbReference>
<dbReference type="PRINTS" id="PR00102">
    <property type="entry name" value="OTCASE"/>
</dbReference>
<evidence type="ECO:0000256" key="4">
    <source>
        <dbReference type="ARBA" id="ARBA00013007"/>
    </source>
</evidence>
<dbReference type="Pfam" id="PF02729">
    <property type="entry name" value="OTCace_N"/>
    <property type="match status" value="1"/>
</dbReference>
<feature type="binding site" evidence="8">
    <location>
        <begin position="279"/>
        <end position="280"/>
    </location>
    <ligand>
        <name>carbamoyl phosphate</name>
        <dbReference type="ChEBI" id="CHEBI:58228"/>
    </ligand>
</feature>
<comment type="subcellular location">
    <subcellularLocation>
        <location evidence="8">Cytoplasm</location>
    </subcellularLocation>
</comment>
<evidence type="ECO:0000259" key="9">
    <source>
        <dbReference type="Pfam" id="PF00185"/>
    </source>
</evidence>
<evidence type="ECO:0000313" key="11">
    <source>
        <dbReference type="EMBL" id="WLV25036.1"/>
    </source>
</evidence>
<keyword evidence="12" id="KW-1185">Reference proteome</keyword>
<proteinExistence type="inferred from homology"/>
<dbReference type="HAMAP" id="MF_01109">
    <property type="entry name" value="OTCase"/>
    <property type="match status" value="1"/>
</dbReference>
<evidence type="ECO:0000256" key="8">
    <source>
        <dbReference type="HAMAP-Rule" id="MF_01109"/>
    </source>
</evidence>
<feature type="binding site" evidence="8">
    <location>
        <position position="175"/>
    </location>
    <ligand>
        <name>L-ornithine</name>
        <dbReference type="ChEBI" id="CHEBI:46911"/>
    </ligand>
</feature>
<comment type="catalytic activity">
    <reaction evidence="7 8">
        <text>carbamoyl phosphate + L-ornithine = L-citrulline + phosphate + H(+)</text>
        <dbReference type="Rhea" id="RHEA:19513"/>
        <dbReference type="ChEBI" id="CHEBI:15378"/>
        <dbReference type="ChEBI" id="CHEBI:43474"/>
        <dbReference type="ChEBI" id="CHEBI:46911"/>
        <dbReference type="ChEBI" id="CHEBI:57743"/>
        <dbReference type="ChEBI" id="CHEBI:58228"/>
        <dbReference type="EC" id="2.1.3.3"/>
    </reaction>
</comment>
<feature type="domain" description="Aspartate/ornithine carbamoyltransferase carbamoyl-P binding" evidence="10">
    <location>
        <begin position="17"/>
        <end position="157"/>
    </location>
</feature>
<feature type="binding site" evidence="8">
    <location>
        <position position="239"/>
    </location>
    <ligand>
        <name>L-ornithine</name>
        <dbReference type="ChEBI" id="CHEBI:46911"/>
    </ligand>
</feature>
<feature type="domain" description="Aspartate/ornithine carbamoyltransferase Asp/Orn-binding" evidence="9">
    <location>
        <begin position="164"/>
        <end position="317"/>
    </location>
</feature>